<organism evidence="2 3">
    <name type="scientific">Thioclava sediminum</name>
    <dbReference type="NCBI Taxonomy" id="1915319"/>
    <lineage>
        <taxon>Bacteria</taxon>
        <taxon>Pseudomonadati</taxon>
        <taxon>Pseudomonadota</taxon>
        <taxon>Alphaproteobacteria</taxon>
        <taxon>Rhodobacterales</taxon>
        <taxon>Paracoccaceae</taxon>
        <taxon>Thioclava</taxon>
    </lineage>
</organism>
<gene>
    <name evidence="2" type="ORF">BMI91_13195</name>
</gene>
<reference evidence="2 3" key="1">
    <citation type="submission" date="2016-11" db="EMBL/GenBank/DDBJ databases">
        <title>A multilocus sequence analysis scheme for characterization of bacteria in the genus Thioclava.</title>
        <authorList>
            <person name="Liu Y."/>
            <person name="Shao Z."/>
        </authorList>
    </citation>
    <scope>NUCLEOTIDE SEQUENCE [LARGE SCALE GENOMIC DNA]</scope>
    <source>
        <strain evidence="2 3">TAW-CT134</strain>
    </source>
</reference>
<evidence type="ECO:0000256" key="1">
    <source>
        <dbReference type="SAM" id="MobiDB-lite"/>
    </source>
</evidence>
<accession>A0ABX3MUS0</accession>
<evidence type="ECO:0000313" key="2">
    <source>
        <dbReference type="EMBL" id="OOY23443.1"/>
    </source>
</evidence>
<feature type="region of interest" description="Disordered" evidence="1">
    <location>
        <begin position="86"/>
        <end position="127"/>
    </location>
</feature>
<feature type="compositionally biased region" description="Basic and acidic residues" evidence="1">
    <location>
        <begin position="107"/>
        <end position="121"/>
    </location>
</feature>
<dbReference type="Proteomes" id="UP000190787">
    <property type="component" value="Unassembled WGS sequence"/>
</dbReference>
<evidence type="ECO:0000313" key="3">
    <source>
        <dbReference type="Proteomes" id="UP000190787"/>
    </source>
</evidence>
<dbReference type="RefSeq" id="WP_078605299.1">
    <property type="nucleotide sequence ID" value="NZ_MPZV01000003.1"/>
</dbReference>
<keyword evidence="3" id="KW-1185">Reference proteome</keyword>
<proteinExistence type="predicted"/>
<name>A0ABX3MUS0_9RHOB</name>
<dbReference type="EMBL" id="MPZV01000003">
    <property type="protein sequence ID" value="OOY23443.1"/>
    <property type="molecule type" value="Genomic_DNA"/>
</dbReference>
<protein>
    <submittedName>
        <fullName evidence="2">Uncharacterized protein</fullName>
    </submittedName>
</protein>
<sequence>MTETFDNILASDQLAQARFEAASAKLIADAAQIGIELTPDDCKQVASVRLACLTDMGLTDSALEEAKRLPQVALAAQKAELARQLSDSESAAHAEISRLNPSQKMSLGREIEAARPREERATLSPEETAAAMRAIQALPAGARLSYARKVGLA</sequence>
<comment type="caution">
    <text evidence="2">The sequence shown here is derived from an EMBL/GenBank/DDBJ whole genome shotgun (WGS) entry which is preliminary data.</text>
</comment>